<dbReference type="InterPro" id="IPR016163">
    <property type="entry name" value="Ald_DH_C"/>
</dbReference>
<dbReference type="Gene3D" id="3.40.605.10">
    <property type="entry name" value="Aldehyde Dehydrogenase, Chain A, domain 1"/>
    <property type="match status" value="1"/>
</dbReference>
<sequence length="505" mass="54043">MAKKNVDKDVEQDAPAAARPVFEYAPAPESPAAAGDIATSYGHFINGEFADSSGSEALKTVNPATEQVLAEFAQGTEEDVDRAVAAARKAFADWSALPGSERAKYLFRIARIIQERSRELAVLESIDNGKPIKETRDFDLPMVAAHFFYYAGWADKLEFAGFGRRTTDGHSGPNPRPVGVAAQVIPWNFPLMMLAWKIAPALATGNTVVLKPAETTPLTALRFAEICRQAGLPKGVVNIVTGDGRTGAALTAHPDVNKVAFTGSTAVGRAIAKQVAGSRKKVSLELGGKAANIVFDDAPIDQAVEGIVNGIFFNQGHVCCAGSRLLVQESVQDEVLDALKRRMATLRIGDPLDKNTDIGAINSAAQLARITELAAAGEAEGAERWAPACELPTAGYWFRPTLFTGVSQAHRIAQEEVFGPVLSVLTFRTPEEAVAKANNTPFGLSAGVWTEKGSRILWMADRLKAGVVWANTFNKFDPTSPFGGYKESGYGREGGRHGLEAYLDV</sequence>
<dbReference type="SUPFAM" id="SSF53720">
    <property type="entry name" value="ALDH-like"/>
    <property type="match status" value="1"/>
</dbReference>
<dbReference type="InterPro" id="IPR016162">
    <property type="entry name" value="Ald_DH_N"/>
</dbReference>
<keyword evidence="8" id="KW-1185">Reference proteome</keyword>
<dbReference type="RefSeq" id="WP_246213572.1">
    <property type="nucleotide sequence ID" value="NZ_BAAAMZ010000006.1"/>
</dbReference>
<accession>A0A561UJS6</accession>
<dbReference type="InterPro" id="IPR016161">
    <property type="entry name" value="Ald_DH/histidinol_DH"/>
</dbReference>
<name>A0A561UJS6_9ACTN</name>
<organism evidence="7 8">
    <name type="scientific">Kitasatospora viridis</name>
    <dbReference type="NCBI Taxonomy" id="281105"/>
    <lineage>
        <taxon>Bacteria</taxon>
        <taxon>Bacillati</taxon>
        <taxon>Actinomycetota</taxon>
        <taxon>Actinomycetes</taxon>
        <taxon>Kitasatosporales</taxon>
        <taxon>Streptomycetaceae</taxon>
        <taxon>Kitasatospora</taxon>
    </lineage>
</organism>
<evidence type="ECO:0000256" key="5">
    <source>
        <dbReference type="SAM" id="MobiDB-lite"/>
    </source>
</evidence>
<evidence type="ECO:0000256" key="3">
    <source>
        <dbReference type="PROSITE-ProRule" id="PRU10007"/>
    </source>
</evidence>
<evidence type="ECO:0000259" key="6">
    <source>
        <dbReference type="Pfam" id="PF00171"/>
    </source>
</evidence>
<dbReference type="Pfam" id="PF00171">
    <property type="entry name" value="Aldedh"/>
    <property type="match status" value="1"/>
</dbReference>
<gene>
    <name evidence="7" type="ORF">FHX73_113468</name>
</gene>
<protein>
    <submittedName>
        <fullName evidence="7">Aldehyde dehydrogenase (Acceptor)</fullName>
    </submittedName>
</protein>
<dbReference type="PROSITE" id="PS00687">
    <property type="entry name" value="ALDEHYDE_DEHYDR_GLU"/>
    <property type="match status" value="1"/>
</dbReference>
<evidence type="ECO:0000256" key="2">
    <source>
        <dbReference type="ARBA" id="ARBA00023002"/>
    </source>
</evidence>
<evidence type="ECO:0000313" key="7">
    <source>
        <dbReference type="EMBL" id="TWF99621.1"/>
    </source>
</evidence>
<feature type="region of interest" description="Disordered" evidence="5">
    <location>
        <begin position="1"/>
        <end position="22"/>
    </location>
</feature>
<dbReference type="EMBL" id="VIWT01000001">
    <property type="protein sequence ID" value="TWF99621.1"/>
    <property type="molecule type" value="Genomic_DNA"/>
</dbReference>
<comment type="caution">
    <text evidence="7">The sequence shown here is derived from an EMBL/GenBank/DDBJ whole genome shotgun (WGS) entry which is preliminary data.</text>
</comment>
<dbReference type="Proteomes" id="UP000317940">
    <property type="component" value="Unassembled WGS sequence"/>
</dbReference>
<keyword evidence="2 4" id="KW-0560">Oxidoreductase</keyword>
<dbReference type="FunFam" id="3.40.309.10:FF:000012">
    <property type="entry name" value="Betaine aldehyde dehydrogenase"/>
    <property type="match status" value="1"/>
</dbReference>
<proteinExistence type="inferred from homology"/>
<dbReference type="GO" id="GO:0016620">
    <property type="term" value="F:oxidoreductase activity, acting on the aldehyde or oxo group of donors, NAD or NADP as acceptor"/>
    <property type="evidence" value="ECO:0007669"/>
    <property type="project" value="InterPro"/>
</dbReference>
<dbReference type="InterPro" id="IPR015590">
    <property type="entry name" value="Aldehyde_DH_dom"/>
</dbReference>
<dbReference type="Gene3D" id="3.40.309.10">
    <property type="entry name" value="Aldehyde Dehydrogenase, Chain A, domain 2"/>
    <property type="match status" value="1"/>
</dbReference>
<dbReference type="FunFam" id="3.40.605.10:FF:000007">
    <property type="entry name" value="NAD/NADP-dependent betaine aldehyde dehydrogenase"/>
    <property type="match status" value="1"/>
</dbReference>
<feature type="compositionally biased region" description="Basic and acidic residues" evidence="5">
    <location>
        <begin position="1"/>
        <end position="11"/>
    </location>
</feature>
<evidence type="ECO:0000313" key="8">
    <source>
        <dbReference type="Proteomes" id="UP000317940"/>
    </source>
</evidence>
<feature type="active site" evidence="3">
    <location>
        <position position="285"/>
    </location>
</feature>
<feature type="domain" description="Aldehyde dehydrogenase" evidence="6">
    <location>
        <begin position="51"/>
        <end position="504"/>
    </location>
</feature>
<comment type="similarity">
    <text evidence="1 4">Belongs to the aldehyde dehydrogenase family.</text>
</comment>
<dbReference type="InterPro" id="IPR029510">
    <property type="entry name" value="Ald_DH_CS_GLU"/>
</dbReference>
<dbReference type="PANTHER" id="PTHR11699">
    <property type="entry name" value="ALDEHYDE DEHYDROGENASE-RELATED"/>
    <property type="match status" value="1"/>
</dbReference>
<evidence type="ECO:0000256" key="1">
    <source>
        <dbReference type="ARBA" id="ARBA00009986"/>
    </source>
</evidence>
<dbReference type="AlphaFoldDB" id="A0A561UJS6"/>
<evidence type="ECO:0000256" key="4">
    <source>
        <dbReference type="RuleBase" id="RU003345"/>
    </source>
</evidence>
<reference evidence="7 8" key="1">
    <citation type="submission" date="2019-06" db="EMBL/GenBank/DDBJ databases">
        <title>Sequencing the genomes of 1000 actinobacteria strains.</title>
        <authorList>
            <person name="Klenk H.-P."/>
        </authorList>
    </citation>
    <scope>NUCLEOTIDE SEQUENCE [LARGE SCALE GENOMIC DNA]</scope>
    <source>
        <strain evidence="7 8">DSM 44826</strain>
    </source>
</reference>